<sequence length="266" mass="27164">MRPTDEDQSGSRRPNLMSSTRRTANETNILAMLDRHESGGRLRRLLRGLGGLPVMVWYGTAGLLVAGLVGSLAWLALDNGPASTGNTALSGSAGTKIRPVTEAPAIAAPPAPVPAAVTASASAGASAEVVDEAQAAGATIVDLAPAGTAEAAEPLTALRVLPPQQHAGRIAQHEDRRESQRELPPERPRPASHAATSRSASRGAAGKAVASAARAPGLAHAEPRSRRPAAQARPAPGAVDTDVALISAIIQHANKRQEAEEAAAKP</sequence>
<accession>A0ABW0RVT6</accession>
<dbReference type="Proteomes" id="UP001596086">
    <property type="component" value="Unassembled WGS sequence"/>
</dbReference>
<evidence type="ECO:0000256" key="1">
    <source>
        <dbReference type="SAM" id="MobiDB-lite"/>
    </source>
</evidence>
<feature type="compositionally biased region" description="Polar residues" evidence="1">
    <location>
        <begin position="16"/>
        <end position="26"/>
    </location>
</feature>
<feature type="region of interest" description="Disordered" evidence="1">
    <location>
        <begin position="1"/>
        <end position="26"/>
    </location>
</feature>
<keyword evidence="2" id="KW-0472">Membrane</keyword>
<dbReference type="RefSeq" id="WP_379767278.1">
    <property type="nucleotide sequence ID" value="NZ_JBHSMZ010000001.1"/>
</dbReference>
<comment type="caution">
    <text evidence="3">The sequence shown here is derived from an EMBL/GenBank/DDBJ whole genome shotgun (WGS) entry which is preliminary data.</text>
</comment>
<feature type="transmembrane region" description="Helical" evidence="2">
    <location>
        <begin position="55"/>
        <end position="77"/>
    </location>
</feature>
<keyword evidence="4" id="KW-1185">Reference proteome</keyword>
<keyword evidence="2" id="KW-1133">Transmembrane helix</keyword>
<organism evidence="3 4">
    <name type="scientific">Massilia aerilata</name>
    <dbReference type="NCBI Taxonomy" id="453817"/>
    <lineage>
        <taxon>Bacteria</taxon>
        <taxon>Pseudomonadati</taxon>
        <taxon>Pseudomonadota</taxon>
        <taxon>Betaproteobacteria</taxon>
        <taxon>Burkholderiales</taxon>
        <taxon>Oxalobacteraceae</taxon>
        <taxon>Telluria group</taxon>
        <taxon>Massilia</taxon>
    </lineage>
</organism>
<keyword evidence="2" id="KW-0812">Transmembrane</keyword>
<reference evidence="4" key="1">
    <citation type="journal article" date="2019" name="Int. J. Syst. Evol. Microbiol.">
        <title>The Global Catalogue of Microorganisms (GCM) 10K type strain sequencing project: providing services to taxonomists for standard genome sequencing and annotation.</title>
        <authorList>
            <consortium name="The Broad Institute Genomics Platform"/>
            <consortium name="The Broad Institute Genome Sequencing Center for Infectious Disease"/>
            <person name="Wu L."/>
            <person name="Ma J."/>
        </authorList>
    </citation>
    <scope>NUCLEOTIDE SEQUENCE [LARGE SCALE GENOMIC DNA]</scope>
    <source>
        <strain evidence="4">CGMCC 4.5798</strain>
    </source>
</reference>
<evidence type="ECO:0000313" key="3">
    <source>
        <dbReference type="EMBL" id="MFC5547635.1"/>
    </source>
</evidence>
<gene>
    <name evidence="3" type="ORF">ACFPO9_03800</name>
</gene>
<name>A0ABW0RVT6_9BURK</name>
<evidence type="ECO:0000256" key="2">
    <source>
        <dbReference type="SAM" id="Phobius"/>
    </source>
</evidence>
<feature type="compositionally biased region" description="Basic and acidic residues" evidence="1">
    <location>
        <begin position="171"/>
        <end position="189"/>
    </location>
</feature>
<feature type="region of interest" description="Disordered" evidence="1">
    <location>
        <begin position="165"/>
        <end position="238"/>
    </location>
</feature>
<protein>
    <submittedName>
        <fullName evidence="3">Uncharacterized protein</fullName>
    </submittedName>
</protein>
<feature type="compositionally biased region" description="Low complexity" evidence="1">
    <location>
        <begin position="228"/>
        <end position="238"/>
    </location>
</feature>
<proteinExistence type="predicted"/>
<dbReference type="EMBL" id="JBHSMZ010000001">
    <property type="protein sequence ID" value="MFC5547635.1"/>
    <property type="molecule type" value="Genomic_DNA"/>
</dbReference>
<evidence type="ECO:0000313" key="4">
    <source>
        <dbReference type="Proteomes" id="UP001596086"/>
    </source>
</evidence>
<feature type="compositionally biased region" description="Low complexity" evidence="1">
    <location>
        <begin position="191"/>
        <end position="217"/>
    </location>
</feature>